<dbReference type="PROSITE" id="PS51272">
    <property type="entry name" value="SLH"/>
    <property type="match status" value="2"/>
</dbReference>
<evidence type="ECO:0000259" key="3">
    <source>
        <dbReference type="PROSITE" id="PS51272"/>
    </source>
</evidence>
<feature type="chain" id="PRO_5018558268" description="SLH domain-containing protein" evidence="2">
    <location>
        <begin position="26"/>
        <end position="567"/>
    </location>
</feature>
<keyword evidence="5" id="KW-1185">Reference proteome</keyword>
<dbReference type="InterPro" id="IPR051465">
    <property type="entry name" value="Cell_Envelope_Struct_Comp"/>
</dbReference>
<evidence type="ECO:0000256" key="1">
    <source>
        <dbReference type="SAM" id="MobiDB-lite"/>
    </source>
</evidence>
<name>A0A3Q8XAE3_9BACL</name>
<reference evidence="5" key="1">
    <citation type="submission" date="2018-12" db="EMBL/GenBank/DDBJ databases">
        <title>Genome sequence of Peanibacillus sp.</title>
        <authorList>
            <person name="Subramani G."/>
            <person name="Srinivasan S."/>
            <person name="Kim M.K."/>
        </authorList>
    </citation>
    <scope>NUCLEOTIDE SEQUENCE [LARGE SCALE GENOMIC DNA]</scope>
    <source>
        <strain evidence="5">18JY67-1</strain>
    </source>
</reference>
<feature type="domain" description="SLH" evidence="3">
    <location>
        <begin position="306"/>
        <end position="369"/>
    </location>
</feature>
<dbReference type="RefSeq" id="WP_126019633.1">
    <property type="nucleotide sequence ID" value="NZ_CP034437.1"/>
</dbReference>
<keyword evidence="2" id="KW-0732">Signal</keyword>
<feature type="region of interest" description="Disordered" evidence="1">
    <location>
        <begin position="145"/>
        <end position="179"/>
    </location>
</feature>
<proteinExistence type="predicted"/>
<gene>
    <name evidence="4" type="ORF">EJC50_28875</name>
</gene>
<feature type="compositionally biased region" description="Low complexity" evidence="1">
    <location>
        <begin position="382"/>
        <end position="392"/>
    </location>
</feature>
<dbReference type="GO" id="GO:0030246">
    <property type="term" value="F:carbohydrate binding"/>
    <property type="evidence" value="ECO:0007669"/>
    <property type="project" value="InterPro"/>
</dbReference>
<feature type="signal peptide" evidence="2">
    <location>
        <begin position="1"/>
        <end position="25"/>
    </location>
</feature>
<dbReference type="InterPro" id="IPR001119">
    <property type="entry name" value="SLH_dom"/>
</dbReference>
<evidence type="ECO:0000256" key="2">
    <source>
        <dbReference type="SAM" id="SignalP"/>
    </source>
</evidence>
<organism evidence="4 5">
    <name type="scientific">Paenibacillus albus</name>
    <dbReference type="NCBI Taxonomy" id="2495582"/>
    <lineage>
        <taxon>Bacteria</taxon>
        <taxon>Bacillati</taxon>
        <taxon>Bacillota</taxon>
        <taxon>Bacilli</taxon>
        <taxon>Bacillales</taxon>
        <taxon>Paenibacillaceae</taxon>
        <taxon>Paenibacillus</taxon>
    </lineage>
</organism>
<dbReference type="PANTHER" id="PTHR43308:SF5">
    <property type="entry name" value="S-LAYER PROTEIN _ PEPTIDOGLYCAN ENDO-BETA-N-ACETYLGLUCOSAMINIDASE"/>
    <property type="match status" value="1"/>
</dbReference>
<feature type="domain" description="SLH" evidence="3">
    <location>
        <begin position="176"/>
        <end position="239"/>
    </location>
</feature>
<dbReference type="OrthoDB" id="5845122at2"/>
<dbReference type="Gene3D" id="2.60.40.1120">
    <property type="entry name" value="Carboxypeptidase-like, regulatory domain"/>
    <property type="match status" value="1"/>
</dbReference>
<dbReference type="KEGG" id="palb:EJC50_28875"/>
<sequence>MKRISKLLLLMVCIAMFIPAYSVSAQESQLRSVHIYRALWQGDPAIIKAIQGISFDFIVTTRERINGEDMVFIDKAGKNFVLRADGYPDVAATIIGGFGDNADAGFEFQVNDLSQMVKGVHYQLVPPSISSEYTWEVESGVTVNNSVSGSSTTQPSNGGNPLDYGSELDPEPDKQARSPFSDVADNYWALTAIKDLADRGVIGGYPDGKFRPNKVVTRAEFAKIMMLASGAKAKKVTKSTFADLQPTDWETPFVEASKTYLNGYKLTNGKLIFKPDSPAIREDIAVALVKLKGYDKTHLPDQSMLQAMFKDFTGISKYARNYVAIAVESGIASGFPDETFRPQQPVTRAQAASMLWRAYQYGDDNKSDDTEEIVELGDSDADAGANGNEAGEQPADDGQGYSVTVKVTDVDGNAVNTGLYLRGASKDYPTARNNGDAGIYSFAGIPNGKYEIKFHYAGYVLQTPGTITVNGGNVKQIVLHLAVPTFTVTGKAIDAEGNPIAGARISLVTDSNTGGYWPATDASGGFKLNDIAPGTYTIVVGDTNNPKATAELEVTDGNVAGIVIQGD</sequence>
<dbReference type="SUPFAM" id="SSF49452">
    <property type="entry name" value="Starch-binding domain-like"/>
    <property type="match status" value="2"/>
</dbReference>
<evidence type="ECO:0000313" key="4">
    <source>
        <dbReference type="EMBL" id="AZN43255.1"/>
    </source>
</evidence>
<dbReference type="InterPro" id="IPR013784">
    <property type="entry name" value="Carb-bd-like_fold"/>
</dbReference>
<dbReference type="AlphaFoldDB" id="A0A3Q8XAE3"/>
<dbReference type="CDD" id="cd00161">
    <property type="entry name" value="beta-trefoil_Ricin-like"/>
    <property type="match status" value="1"/>
</dbReference>
<protein>
    <recommendedName>
        <fullName evidence="3">SLH domain-containing protein</fullName>
    </recommendedName>
</protein>
<accession>A0A3Q8XAE3</accession>
<evidence type="ECO:0000313" key="5">
    <source>
        <dbReference type="Proteomes" id="UP000272528"/>
    </source>
</evidence>
<feature type="region of interest" description="Disordered" evidence="1">
    <location>
        <begin position="379"/>
        <end position="400"/>
    </location>
</feature>
<dbReference type="Pfam" id="PF00395">
    <property type="entry name" value="SLH"/>
    <property type="match status" value="2"/>
</dbReference>
<dbReference type="EMBL" id="CP034437">
    <property type="protein sequence ID" value="AZN43255.1"/>
    <property type="molecule type" value="Genomic_DNA"/>
</dbReference>
<dbReference type="Proteomes" id="UP000272528">
    <property type="component" value="Chromosome"/>
</dbReference>
<dbReference type="Pfam" id="PF13620">
    <property type="entry name" value="CarboxypepD_reg"/>
    <property type="match status" value="1"/>
</dbReference>
<dbReference type="PANTHER" id="PTHR43308">
    <property type="entry name" value="OUTER MEMBRANE PROTEIN ALPHA-RELATED"/>
    <property type="match status" value="1"/>
</dbReference>